<comment type="function">
    <text evidence="8">Converts seryl-tRNA(Sec) to selenocysteinyl-tRNA(Sec) required for selenoprotein biosynthesis.</text>
</comment>
<keyword evidence="2 8" id="KW-0963">Cytoplasm</keyword>
<evidence type="ECO:0000256" key="7">
    <source>
        <dbReference type="ARBA" id="ARBA00044507"/>
    </source>
</evidence>
<comment type="cofactor">
    <cofactor evidence="1 8 9">
        <name>pyridoxal 5'-phosphate</name>
        <dbReference type="ChEBI" id="CHEBI:597326"/>
    </cofactor>
</comment>
<dbReference type="GO" id="GO:0004125">
    <property type="term" value="F:L-seryl-tRNA(Sec) selenium transferase activity"/>
    <property type="evidence" value="ECO:0007669"/>
    <property type="project" value="UniProtKB-UniRule"/>
</dbReference>
<proteinExistence type="inferred from homology"/>
<reference evidence="10 11" key="1">
    <citation type="submission" date="2015-07" db="EMBL/GenBank/DDBJ databases">
        <title>Genome analysis of myxobacterium Chondromyces crocatus Cm c5 reveals a high potential for natural compound synthesis and the genetic basis for the loss of fruiting body formation.</title>
        <authorList>
            <person name="Zaburannyi N."/>
            <person name="Bunk B."/>
            <person name="Maier J."/>
            <person name="Overmann J."/>
            <person name="Mueller R."/>
        </authorList>
    </citation>
    <scope>NUCLEOTIDE SEQUENCE [LARGE SCALE GENOMIC DNA]</scope>
    <source>
        <strain evidence="10 11">Cm c5</strain>
    </source>
</reference>
<accession>A0A0K1ED10</accession>
<evidence type="ECO:0000313" key="11">
    <source>
        <dbReference type="Proteomes" id="UP000067626"/>
    </source>
</evidence>
<evidence type="ECO:0000256" key="5">
    <source>
        <dbReference type="ARBA" id="ARBA00022917"/>
    </source>
</evidence>
<dbReference type="InterPro" id="IPR015421">
    <property type="entry name" value="PyrdxlP-dep_Trfase_major"/>
</dbReference>
<keyword evidence="3 8" id="KW-0808">Transferase</keyword>
<dbReference type="GO" id="GO:0001717">
    <property type="term" value="P:conversion of seryl-tRNAsec to selenocys-tRNAsec"/>
    <property type="evidence" value="ECO:0007669"/>
    <property type="project" value="UniProtKB-UniRule"/>
</dbReference>
<evidence type="ECO:0000256" key="4">
    <source>
        <dbReference type="ARBA" id="ARBA00022898"/>
    </source>
</evidence>
<comment type="subcellular location">
    <subcellularLocation>
        <location evidence="8">Cytoplasm</location>
    </subcellularLocation>
</comment>
<feature type="modified residue" description="N6-(pyridoxal phosphate)lysine" evidence="8 9">
    <location>
        <position position="292"/>
    </location>
</feature>
<dbReference type="PANTHER" id="PTHR32328:SF0">
    <property type="entry name" value="L-SERYL-TRNA(SEC) SELENIUM TRANSFERASE"/>
    <property type="match status" value="1"/>
</dbReference>
<evidence type="ECO:0000256" key="2">
    <source>
        <dbReference type="ARBA" id="ARBA00022490"/>
    </source>
</evidence>
<dbReference type="Gene3D" id="3.40.640.10">
    <property type="entry name" value="Type I PLP-dependent aspartate aminotransferase-like (Major domain)"/>
    <property type="match status" value="1"/>
</dbReference>
<evidence type="ECO:0000256" key="8">
    <source>
        <dbReference type="HAMAP-Rule" id="MF_00423"/>
    </source>
</evidence>
<evidence type="ECO:0000256" key="6">
    <source>
        <dbReference type="ARBA" id="ARBA00023266"/>
    </source>
</evidence>
<name>A0A0K1ED10_CHOCO</name>
<dbReference type="Gene3D" id="3.90.1150.180">
    <property type="match status" value="1"/>
</dbReference>
<dbReference type="OrthoDB" id="9787096at2"/>
<dbReference type="GO" id="GO:0001514">
    <property type="term" value="P:selenocysteine incorporation"/>
    <property type="evidence" value="ECO:0007669"/>
    <property type="project" value="UniProtKB-UniRule"/>
</dbReference>
<evidence type="ECO:0000256" key="9">
    <source>
        <dbReference type="PIRSR" id="PIRSR618319-50"/>
    </source>
</evidence>
<keyword evidence="11" id="KW-1185">Reference proteome</keyword>
<dbReference type="InterPro" id="IPR004534">
    <property type="entry name" value="SelA_trans"/>
</dbReference>
<dbReference type="PANTHER" id="PTHR32328">
    <property type="entry name" value="L-SERYL-TRNA(SEC) SELENIUM TRANSFERASE"/>
    <property type="match status" value="1"/>
</dbReference>
<gene>
    <name evidence="8" type="primary">selA</name>
    <name evidence="10" type="ORF">CMC5_028780</name>
</gene>
<dbReference type="KEGG" id="ccro:CMC5_028780"/>
<dbReference type="EC" id="2.9.1.1" evidence="8"/>
<dbReference type="NCBIfam" id="TIGR00474">
    <property type="entry name" value="selA"/>
    <property type="match status" value="1"/>
</dbReference>
<dbReference type="HAMAP" id="MF_00423">
    <property type="entry name" value="SelA"/>
    <property type="match status" value="1"/>
</dbReference>
<dbReference type="EMBL" id="CP012159">
    <property type="protein sequence ID" value="AKT38734.1"/>
    <property type="molecule type" value="Genomic_DNA"/>
</dbReference>
<organism evidence="10 11">
    <name type="scientific">Chondromyces crocatus</name>
    <dbReference type="NCBI Taxonomy" id="52"/>
    <lineage>
        <taxon>Bacteria</taxon>
        <taxon>Pseudomonadati</taxon>
        <taxon>Myxococcota</taxon>
        <taxon>Polyangia</taxon>
        <taxon>Polyangiales</taxon>
        <taxon>Polyangiaceae</taxon>
        <taxon>Chondromyces</taxon>
    </lineage>
</organism>
<dbReference type="AlphaFoldDB" id="A0A0K1ED10"/>
<evidence type="ECO:0000313" key="10">
    <source>
        <dbReference type="EMBL" id="AKT38734.1"/>
    </source>
</evidence>
<dbReference type="STRING" id="52.CMC5_028780"/>
<keyword evidence="5 8" id="KW-0648">Protein biosynthesis</keyword>
<dbReference type="UniPathway" id="UPA00906">
    <property type="reaction ID" value="UER00896"/>
</dbReference>
<keyword evidence="4 8" id="KW-0663">Pyridoxal phosphate</keyword>
<dbReference type="SUPFAM" id="SSF53383">
    <property type="entry name" value="PLP-dependent transferases"/>
    <property type="match status" value="1"/>
</dbReference>
<dbReference type="Proteomes" id="UP000067626">
    <property type="component" value="Chromosome"/>
</dbReference>
<dbReference type="GO" id="GO:0005737">
    <property type="term" value="C:cytoplasm"/>
    <property type="evidence" value="ECO:0007669"/>
    <property type="project" value="UniProtKB-SubCell"/>
</dbReference>
<dbReference type="PATRIC" id="fig|52.7.peg.3166"/>
<evidence type="ECO:0000256" key="1">
    <source>
        <dbReference type="ARBA" id="ARBA00001933"/>
    </source>
</evidence>
<evidence type="ECO:0000256" key="3">
    <source>
        <dbReference type="ARBA" id="ARBA00022679"/>
    </source>
</evidence>
<sequence>MALGDLSRLPRVDRVSQHPSLASLRRRLGAEALTRLARRVIEEARGVVRAGGAAPSEEEAVAQVAALARASLSSRSRSVINATGVVLHTNLGRAPLGARAVAAVEASAQGYASLELDLSTGRRGPRGAFAEGALASLVGAEAALLVNNCAAAVMLALGALAAGKKVVVSRGELVEIGGGFRVPEVLARSGAELLEVGTTNRTRVADYAQALDGGGVAAILRVHQGNFRQVGFVERPERRALAALARERGVWLVEDLGGGALMDLEAWGLPGEPTVQACVAGGVDVVCFSTDKVLGGPQGGALLGRTEAVERARRDPLARALRMGRLPLVALEETLACYQEGALDEVPVLRMLRTSCEALRARAEGWRAWLSARGIAVEVVSLEGAVGGGALAETPLASVGIAVEGEEAEGLAERLRTGAPAVLGRVQAERLLVDARTVLPEEDERLLAAIEAAVTQGRGGREQGQA</sequence>
<comment type="pathway">
    <text evidence="8">Aminoacyl-tRNA biosynthesis; selenocysteinyl-tRNA(Sec) biosynthesis; selenocysteinyl-tRNA(Sec) from L-seryl-tRNA(Sec) (bacterial route): step 1/1.</text>
</comment>
<protein>
    <recommendedName>
        <fullName evidence="8">L-seryl-tRNA(Sec) selenium transferase</fullName>
        <ecNumber evidence="8">2.9.1.1</ecNumber>
    </recommendedName>
    <alternativeName>
        <fullName evidence="8">Selenocysteine synthase</fullName>
        <shortName evidence="8">Sec synthase</shortName>
    </alternativeName>
    <alternativeName>
        <fullName evidence="8">Selenocysteinyl-tRNA(Sec) synthase</fullName>
    </alternativeName>
</protein>
<comment type="catalytic activity">
    <reaction evidence="8">
        <text>L-seryl-tRNA(Sec) + selenophosphate + H(+) = L-selenocysteinyl-tRNA(Sec) + phosphate</text>
        <dbReference type="Rhea" id="RHEA:22728"/>
        <dbReference type="Rhea" id="RHEA-COMP:9742"/>
        <dbReference type="Rhea" id="RHEA-COMP:9743"/>
        <dbReference type="ChEBI" id="CHEBI:15378"/>
        <dbReference type="ChEBI" id="CHEBI:16144"/>
        <dbReference type="ChEBI" id="CHEBI:43474"/>
        <dbReference type="ChEBI" id="CHEBI:78533"/>
        <dbReference type="ChEBI" id="CHEBI:78573"/>
        <dbReference type="EC" id="2.9.1.1"/>
    </reaction>
</comment>
<comment type="similarity">
    <text evidence="7 8">Belongs to the SelA family.</text>
</comment>
<dbReference type="InterPro" id="IPR018319">
    <property type="entry name" value="SelA-like"/>
</dbReference>
<dbReference type="InterPro" id="IPR015424">
    <property type="entry name" value="PyrdxlP-dep_Trfase"/>
</dbReference>
<keyword evidence="6 8" id="KW-0711">Selenium</keyword>
<dbReference type="Pfam" id="PF03841">
    <property type="entry name" value="SelA"/>
    <property type="match status" value="1"/>
</dbReference>